<proteinExistence type="predicted"/>
<sequence>MSRKKRQDNKQPLTKREHEFSEELSDSGERDQIIKKQSPKSCGGL</sequence>
<name>A0ABW3LH85_9BACI</name>
<reference evidence="3" key="1">
    <citation type="journal article" date="2019" name="Int. J. Syst. Evol. Microbiol.">
        <title>The Global Catalogue of Microorganisms (GCM) 10K type strain sequencing project: providing services to taxonomists for standard genome sequencing and annotation.</title>
        <authorList>
            <consortium name="The Broad Institute Genomics Platform"/>
            <consortium name="The Broad Institute Genome Sequencing Center for Infectious Disease"/>
            <person name="Wu L."/>
            <person name="Ma J."/>
        </authorList>
    </citation>
    <scope>NUCLEOTIDE SEQUENCE [LARGE SCALE GENOMIC DNA]</scope>
    <source>
        <strain evidence="3">CCUG 56754</strain>
    </source>
</reference>
<dbReference type="Proteomes" id="UP001597040">
    <property type="component" value="Unassembled WGS sequence"/>
</dbReference>
<accession>A0ABW3LH85</accession>
<dbReference type="RefSeq" id="WP_390360085.1">
    <property type="nucleotide sequence ID" value="NZ_JBHTKJ010000011.1"/>
</dbReference>
<evidence type="ECO:0000256" key="1">
    <source>
        <dbReference type="SAM" id="MobiDB-lite"/>
    </source>
</evidence>
<dbReference type="EMBL" id="JBHTKJ010000011">
    <property type="protein sequence ID" value="MFD1037740.1"/>
    <property type="molecule type" value="Genomic_DNA"/>
</dbReference>
<protein>
    <submittedName>
        <fullName evidence="2">Uncharacterized protein</fullName>
    </submittedName>
</protein>
<evidence type="ECO:0000313" key="2">
    <source>
        <dbReference type="EMBL" id="MFD1037740.1"/>
    </source>
</evidence>
<feature type="region of interest" description="Disordered" evidence="1">
    <location>
        <begin position="1"/>
        <end position="45"/>
    </location>
</feature>
<organism evidence="2 3">
    <name type="scientific">Virgibacillus byunsanensis</name>
    <dbReference type="NCBI Taxonomy" id="570945"/>
    <lineage>
        <taxon>Bacteria</taxon>
        <taxon>Bacillati</taxon>
        <taxon>Bacillota</taxon>
        <taxon>Bacilli</taxon>
        <taxon>Bacillales</taxon>
        <taxon>Bacillaceae</taxon>
        <taxon>Virgibacillus</taxon>
    </lineage>
</organism>
<keyword evidence="3" id="KW-1185">Reference proteome</keyword>
<gene>
    <name evidence="2" type="ORF">ACFQ3N_04860</name>
</gene>
<comment type="caution">
    <text evidence="2">The sequence shown here is derived from an EMBL/GenBank/DDBJ whole genome shotgun (WGS) entry which is preliminary data.</text>
</comment>
<feature type="compositionally biased region" description="Basic and acidic residues" evidence="1">
    <location>
        <begin position="14"/>
        <end position="34"/>
    </location>
</feature>
<evidence type="ECO:0000313" key="3">
    <source>
        <dbReference type="Proteomes" id="UP001597040"/>
    </source>
</evidence>